<dbReference type="EMBL" id="FOIM01000006">
    <property type="protein sequence ID" value="SET42992.1"/>
    <property type="molecule type" value="Genomic_DNA"/>
</dbReference>
<dbReference type="PANTHER" id="PTHR30528">
    <property type="entry name" value="CYTOPLASMIC PROTEIN"/>
    <property type="match status" value="1"/>
</dbReference>
<protein>
    <recommendedName>
        <fullName evidence="3">Winged helix-turn-helix domain-containing protein</fullName>
    </recommendedName>
</protein>
<gene>
    <name evidence="1" type="ORF">SAMN05216313_10655</name>
</gene>
<name>A0A1I0EES4_9FIRM</name>
<dbReference type="Pfam" id="PF06224">
    <property type="entry name" value="AlkZ-like"/>
    <property type="match status" value="1"/>
</dbReference>
<dbReference type="STRING" id="460384.SAMN05216313_10655"/>
<accession>A0A1I0EES4</accession>
<dbReference type="Proteomes" id="UP000198508">
    <property type="component" value="Unassembled WGS sequence"/>
</dbReference>
<evidence type="ECO:0000313" key="1">
    <source>
        <dbReference type="EMBL" id="SET42992.1"/>
    </source>
</evidence>
<reference evidence="2" key="1">
    <citation type="submission" date="2016-10" db="EMBL/GenBank/DDBJ databases">
        <authorList>
            <person name="Varghese N."/>
            <person name="Submissions S."/>
        </authorList>
    </citation>
    <scope>NUCLEOTIDE SEQUENCE [LARGE SCALE GENOMIC DNA]</scope>
    <source>
        <strain evidence="2">NLAE-zl-G277</strain>
    </source>
</reference>
<evidence type="ECO:0008006" key="3">
    <source>
        <dbReference type="Google" id="ProtNLM"/>
    </source>
</evidence>
<organism evidence="1 2">
    <name type="scientific">Enterocloster lavalensis</name>
    <dbReference type="NCBI Taxonomy" id="460384"/>
    <lineage>
        <taxon>Bacteria</taxon>
        <taxon>Bacillati</taxon>
        <taxon>Bacillota</taxon>
        <taxon>Clostridia</taxon>
        <taxon>Lachnospirales</taxon>
        <taxon>Lachnospiraceae</taxon>
        <taxon>Enterocloster</taxon>
    </lineage>
</organism>
<evidence type="ECO:0000313" key="2">
    <source>
        <dbReference type="Proteomes" id="UP000198508"/>
    </source>
</evidence>
<dbReference type="AlphaFoldDB" id="A0A1I0EES4"/>
<dbReference type="PANTHER" id="PTHR30528:SF0">
    <property type="entry name" value="CYTOPLASMIC PROTEIN"/>
    <property type="match status" value="1"/>
</dbReference>
<dbReference type="InterPro" id="IPR009351">
    <property type="entry name" value="AlkZ-like"/>
</dbReference>
<keyword evidence="2" id="KW-1185">Reference proteome</keyword>
<sequence length="404" mass="46389">MITMTIQEARNFILLKQGLLGEYRFTGKQGALDYVRQAGCIQFDPVDACGKNAELTLQSRVKGFTKQTLYELLYEDRKLVDYPDKNISIIPAEDWPYFERYRRAARENGRRFPGMAALEDQAKAYIRENGLVSSDELPIPGTIHWHSCIHWSGSWDGETNAARAALEQLYSTGELIIHHKKGARKYYDLAERHLPTTLLSAPDPMPGDEAHLRWRIRRRIGAVGLLWNRPSDAWLNSWGLKAPQRSRAFEELLEGGEILEVSVEGIKHLLYCRAGDLPLLDRVRQGEAFKPRCELIAPLDCMMWDRNLIRALFGFDYTWEIYTPAAKRKYGHYVLPMIWGGRFAGRVEAVAEAKTGRLVVKNIWYEDGVRRTKKLENAVNGCLKRLGIFNHCREIVLPEVEKRG</sequence>
<proteinExistence type="predicted"/>
<dbReference type="RefSeq" id="WP_092362074.1">
    <property type="nucleotide sequence ID" value="NZ_FOIM01000006.1"/>
</dbReference>